<keyword evidence="3" id="KW-0106">Calcium</keyword>
<dbReference type="SUPFAM" id="SSF47473">
    <property type="entry name" value="EF-hand"/>
    <property type="match status" value="1"/>
</dbReference>
<organism evidence="5 6">
    <name type="scientific">Triparma verrucosa</name>
    <dbReference type="NCBI Taxonomy" id="1606542"/>
    <lineage>
        <taxon>Eukaryota</taxon>
        <taxon>Sar</taxon>
        <taxon>Stramenopiles</taxon>
        <taxon>Ochrophyta</taxon>
        <taxon>Bolidophyceae</taxon>
        <taxon>Parmales</taxon>
        <taxon>Triparmaceae</taxon>
        <taxon>Triparma</taxon>
    </lineage>
</organism>
<dbReference type="PANTHER" id="PTHR45942">
    <property type="entry name" value="PROTEIN PHOSPATASE 3 REGULATORY SUBUNIT B ALPHA ISOFORM TYPE 1"/>
    <property type="match status" value="1"/>
</dbReference>
<evidence type="ECO:0000313" key="5">
    <source>
        <dbReference type="EMBL" id="GMH91073.1"/>
    </source>
</evidence>
<dbReference type="InterPro" id="IPR011992">
    <property type="entry name" value="EF-hand-dom_pair"/>
</dbReference>
<feature type="domain" description="EF-hand" evidence="4">
    <location>
        <begin position="139"/>
        <end position="174"/>
    </location>
</feature>
<sequence length="467" mass="53961">MVEVKLKKSLPRRLCRCLRNTLYYSLCCCLVPHKTLSKGFFAVFPCLQKKVPWTGDEVTIKTFAMLQLSRDDCIKLHKAFQEIDDDGSGHIDVSEFLNYVDVDPTPFSKRVFSIMDEDGSGEMDFREFVVACWNYCSFEKSGLIFFTYDLYDADRNGTMSVKECQAMFVEVYGEDFAQANKGLKLFEKIELIATSHERTFDIISRKQFIDLVNSHVNVLMPAYQMQSAIQSKVLGKKFWNKITSRRLRNMGADEWVKQTHGNAKKIDTHAVLKGYREQQAKEMLERLKNNYRSSLIGRLGKYNPELDTERRTNMHYKTKDMNFGNFEDLHYMLNKSVLPKVLEREPAPGHFFLEHIAQDEFANRPHWDRDVPGVHRSVESVLDQTKELKKWHQDHVEAKEINTFKDGAPEGYKYKGNITQGPIVKIHVDQSNKVIDWNKANVKIFTTSVDSSLESGSIEKMGPKAKG</sequence>
<dbReference type="GO" id="GO:0005509">
    <property type="term" value="F:calcium ion binding"/>
    <property type="evidence" value="ECO:0007669"/>
    <property type="project" value="InterPro"/>
</dbReference>
<dbReference type="PROSITE" id="PS50222">
    <property type="entry name" value="EF_HAND_2"/>
    <property type="match status" value="2"/>
</dbReference>
<gene>
    <name evidence="5" type="ORF">TrVE_jg5031</name>
</gene>
<evidence type="ECO:0000256" key="3">
    <source>
        <dbReference type="ARBA" id="ARBA00022837"/>
    </source>
</evidence>
<evidence type="ECO:0000256" key="1">
    <source>
        <dbReference type="ARBA" id="ARBA00022723"/>
    </source>
</evidence>
<evidence type="ECO:0000256" key="2">
    <source>
        <dbReference type="ARBA" id="ARBA00022737"/>
    </source>
</evidence>
<evidence type="ECO:0000313" key="6">
    <source>
        <dbReference type="Proteomes" id="UP001165160"/>
    </source>
</evidence>
<dbReference type="PROSITE" id="PS00018">
    <property type="entry name" value="EF_HAND_1"/>
    <property type="match status" value="2"/>
</dbReference>
<dbReference type="AlphaFoldDB" id="A0A9W7BR00"/>
<accession>A0A9W7BR00</accession>
<dbReference type="SMART" id="SM00054">
    <property type="entry name" value="EFh"/>
    <property type="match status" value="3"/>
</dbReference>
<proteinExistence type="predicted"/>
<dbReference type="Pfam" id="PF13499">
    <property type="entry name" value="EF-hand_7"/>
    <property type="match status" value="1"/>
</dbReference>
<keyword evidence="1" id="KW-0479">Metal-binding</keyword>
<dbReference type="CDD" id="cd00051">
    <property type="entry name" value="EFh"/>
    <property type="match status" value="1"/>
</dbReference>
<dbReference type="InterPro" id="IPR002048">
    <property type="entry name" value="EF_hand_dom"/>
</dbReference>
<dbReference type="EMBL" id="BRXX01000112">
    <property type="protein sequence ID" value="GMH91073.1"/>
    <property type="molecule type" value="Genomic_DNA"/>
</dbReference>
<protein>
    <recommendedName>
        <fullName evidence="4">EF-hand domain-containing protein</fullName>
    </recommendedName>
</protein>
<reference evidence="6" key="1">
    <citation type="journal article" date="2023" name="Commun. Biol.">
        <title>Genome analysis of Parmales, the sister group of diatoms, reveals the evolutionary specialization of diatoms from phago-mixotrophs to photoautotrophs.</title>
        <authorList>
            <person name="Ban H."/>
            <person name="Sato S."/>
            <person name="Yoshikawa S."/>
            <person name="Yamada K."/>
            <person name="Nakamura Y."/>
            <person name="Ichinomiya M."/>
            <person name="Sato N."/>
            <person name="Blanc-Mathieu R."/>
            <person name="Endo H."/>
            <person name="Kuwata A."/>
            <person name="Ogata H."/>
        </authorList>
    </citation>
    <scope>NUCLEOTIDE SEQUENCE [LARGE SCALE GENOMIC DNA]</scope>
    <source>
        <strain evidence="6">NIES 3699</strain>
    </source>
</reference>
<dbReference type="Proteomes" id="UP001165160">
    <property type="component" value="Unassembled WGS sequence"/>
</dbReference>
<evidence type="ECO:0000259" key="4">
    <source>
        <dbReference type="PROSITE" id="PS50222"/>
    </source>
</evidence>
<dbReference type="Gene3D" id="1.10.238.10">
    <property type="entry name" value="EF-hand"/>
    <property type="match status" value="1"/>
</dbReference>
<keyword evidence="6" id="KW-1185">Reference proteome</keyword>
<feature type="domain" description="EF-hand" evidence="4">
    <location>
        <begin position="71"/>
        <end position="106"/>
    </location>
</feature>
<dbReference type="InterPro" id="IPR018247">
    <property type="entry name" value="EF_Hand_1_Ca_BS"/>
</dbReference>
<keyword evidence="2" id="KW-0677">Repeat</keyword>
<name>A0A9W7BR00_9STRA</name>
<comment type="caution">
    <text evidence="5">The sequence shown here is derived from an EMBL/GenBank/DDBJ whole genome shotgun (WGS) entry which is preliminary data.</text>
</comment>